<dbReference type="PANTHER" id="PTHR47505:SF1">
    <property type="entry name" value="DNA UTILIZATION PROTEIN YHGH"/>
    <property type="match status" value="1"/>
</dbReference>
<dbReference type="InterPro" id="IPR029057">
    <property type="entry name" value="PRTase-like"/>
</dbReference>
<dbReference type="InterPro" id="IPR000836">
    <property type="entry name" value="PRTase_dom"/>
</dbReference>
<dbReference type="SUPFAM" id="SSF53271">
    <property type="entry name" value="PRTase-like"/>
    <property type="match status" value="1"/>
</dbReference>
<evidence type="ECO:0000313" key="4">
    <source>
        <dbReference type="Proteomes" id="UP000178449"/>
    </source>
</evidence>
<dbReference type="STRING" id="1817772.A2527_00125"/>
<dbReference type="Proteomes" id="UP000178449">
    <property type="component" value="Unassembled WGS sequence"/>
</dbReference>
<name>A0A1F6GFN5_9PROT</name>
<comment type="caution">
    <text evidence="3">The sequence shown here is derived from an EMBL/GenBank/DDBJ whole genome shotgun (WGS) entry which is preliminary data.</text>
</comment>
<dbReference type="PANTHER" id="PTHR47505">
    <property type="entry name" value="DNA UTILIZATION PROTEIN YHGH"/>
    <property type="match status" value="1"/>
</dbReference>
<dbReference type="AlphaFoldDB" id="A0A1F6GFN5"/>
<dbReference type="InterPro" id="IPR051910">
    <property type="entry name" value="ComF/GntX_DNA_util-trans"/>
</dbReference>
<accession>A0A1F6GFN5</accession>
<sequence>MKDWLGGLGAWCMVCNRLLERKDKHLCPTCYQNLPWFKTEICFICGHHHLKGDCDEDFAKDIAEYQALFLYQEPVSAWIAGLKYGRNLLVGRLLKALVTQWFIDNQEWLTQWDMVLPVPIHGLRLKARGFNQTTYLLTGQKLLPVRGDWVKKTRYTKHQAALGGRQRFTNLKRSFASSTAVEGKAVLLFDDVCTTGQTLDQIARTLKNQGVERIGALSLCRSKKAFS</sequence>
<evidence type="ECO:0000313" key="3">
    <source>
        <dbReference type="EMBL" id="OGG96920.1"/>
    </source>
</evidence>
<comment type="similarity">
    <text evidence="1">Belongs to the ComF/GntX family.</text>
</comment>
<dbReference type="CDD" id="cd06223">
    <property type="entry name" value="PRTases_typeI"/>
    <property type="match status" value="1"/>
</dbReference>
<dbReference type="Pfam" id="PF00156">
    <property type="entry name" value="Pribosyltran"/>
    <property type="match status" value="1"/>
</dbReference>
<dbReference type="EMBL" id="MFNE01000007">
    <property type="protein sequence ID" value="OGG96920.1"/>
    <property type="molecule type" value="Genomic_DNA"/>
</dbReference>
<feature type="domain" description="Phosphoribosyltransferase" evidence="2">
    <location>
        <begin position="150"/>
        <end position="221"/>
    </location>
</feature>
<evidence type="ECO:0000259" key="2">
    <source>
        <dbReference type="Pfam" id="PF00156"/>
    </source>
</evidence>
<dbReference type="Gene3D" id="3.40.50.2020">
    <property type="match status" value="1"/>
</dbReference>
<reference evidence="3 4" key="1">
    <citation type="journal article" date="2016" name="Nat. Commun.">
        <title>Thousands of microbial genomes shed light on interconnected biogeochemical processes in an aquifer system.</title>
        <authorList>
            <person name="Anantharaman K."/>
            <person name="Brown C.T."/>
            <person name="Hug L.A."/>
            <person name="Sharon I."/>
            <person name="Castelle C.J."/>
            <person name="Probst A.J."/>
            <person name="Thomas B.C."/>
            <person name="Singh A."/>
            <person name="Wilkins M.J."/>
            <person name="Karaoz U."/>
            <person name="Brodie E.L."/>
            <person name="Williams K.H."/>
            <person name="Hubbard S.S."/>
            <person name="Banfield J.F."/>
        </authorList>
    </citation>
    <scope>NUCLEOTIDE SEQUENCE [LARGE SCALE GENOMIC DNA]</scope>
</reference>
<evidence type="ECO:0000256" key="1">
    <source>
        <dbReference type="ARBA" id="ARBA00008007"/>
    </source>
</evidence>
<organism evidence="3 4">
    <name type="scientific">Candidatus Lambdaproteobacteria bacterium RIFOXYD2_FULL_50_16</name>
    <dbReference type="NCBI Taxonomy" id="1817772"/>
    <lineage>
        <taxon>Bacteria</taxon>
        <taxon>Pseudomonadati</taxon>
        <taxon>Pseudomonadota</taxon>
        <taxon>Candidatus Lambdaproteobacteria</taxon>
    </lineage>
</organism>
<gene>
    <name evidence="3" type="ORF">A2527_00125</name>
</gene>
<proteinExistence type="inferred from homology"/>
<protein>
    <recommendedName>
        <fullName evidence="2">Phosphoribosyltransferase domain-containing protein</fullName>
    </recommendedName>
</protein>